<keyword evidence="5" id="KW-0998">Cell outer membrane</keyword>
<organism evidence="9 10">
    <name type="scientific">Butyricimonas hominis</name>
    <dbReference type="NCBI Taxonomy" id="2763032"/>
    <lineage>
        <taxon>Bacteria</taxon>
        <taxon>Pseudomonadati</taxon>
        <taxon>Bacteroidota</taxon>
        <taxon>Bacteroidia</taxon>
        <taxon>Bacteroidales</taxon>
        <taxon>Odoribacteraceae</taxon>
        <taxon>Butyricimonas</taxon>
    </lineage>
</organism>
<dbReference type="InterPro" id="IPR012944">
    <property type="entry name" value="SusD_RagB_dom"/>
</dbReference>
<gene>
    <name evidence="9" type="ORF">H8S64_15895</name>
</gene>
<dbReference type="Pfam" id="PF07980">
    <property type="entry name" value="SusD_RagB"/>
    <property type="match status" value="1"/>
</dbReference>
<evidence type="ECO:0000259" key="8">
    <source>
        <dbReference type="Pfam" id="PF14322"/>
    </source>
</evidence>
<reference evidence="9 10" key="1">
    <citation type="submission" date="2020-08" db="EMBL/GenBank/DDBJ databases">
        <title>Genome public.</title>
        <authorList>
            <person name="Liu C."/>
            <person name="Sun Q."/>
        </authorList>
    </citation>
    <scope>NUCLEOTIDE SEQUENCE [LARGE SCALE GENOMIC DNA]</scope>
    <source>
        <strain evidence="9 10">NSJ-56</strain>
    </source>
</reference>
<dbReference type="RefSeq" id="WP_186977365.1">
    <property type="nucleotide sequence ID" value="NZ_JACOOH010000007.1"/>
</dbReference>
<dbReference type="SUPFAM" id="SSF48452">
    <property type="entry name" value="TPR-like"/>
    <property type="match status" value="1"/>
</dbReference>
<evidence type="ECO:0000256" key="1">
    <source>
        <dbReference type="ARBA" id="ARBA00004442"/>
    </source>
</evidence>
<keyword evidence="3 6" id="KW-0732">Signal</keyword>
<evidence type="ECO:0000313" key="10">
    <source>
        <dbReference type="Proteomes" id="UP000646484"/>
    </source>
</evidence>
<name>A0ABR7D429_9BACT</name>
<comment type="similarity">
    <text evidence="2">Belongs to the SusD family.</text>
</comment>
<evidence type="ECO:0000256" key="3">
    <source>
        <dbReference type="ARBA" id="ARBA00022729"/>
    </source>
</evidence>
<feature type="chain" id="PRO_5047012819" evidence="6">
    <location>
        <begin position="23"/>
        <end position="483"/>
    </location>
</feature>
<dbReference type="Pfam" id="PF14322">
    <property type="entry name" value="SusD-like_3"/>
    <property type="match status" value="1"/>
</dbReference>
<dbReference type="Proteomes" id="UP000646484">
    <property type="component" value="Unassembled WGS sequence"/>
</dbReference>
<evidence type="ECO:0000256" key="4">
    <source>
        <dbReference type="ARBA" id="ARBA00023136"/>
    </source>
</evidence>
<sequence>MRKIKILYIILPLLLGACSNWLEVQPSNEVDEETLFNSGSGYRTALNGIYKDMSSTSLWGQELTWGFADVLAQYYPSYNLGSSSHVYNRAVRYLYDDKNLESLIQNIWSVGYNVIANCNNLVQNISKEDTVKFEEKRLERDMIHGEALACRGFMHFELLRYFAPSLSEAGDKVYMPYFDEFPSLMASYLSVPGMIEKIERDLLDARDILATTDTLKEMLYLLPTTCRYEGQQGPSDMFFNYRGFRMNYTAVTAALARLYFYANRLEEAAKMATEVIDFVDDRGDKIFSFTSKETFSNKTKMYDELIFALSQRKLTENFENYDESDDNACNLAVDYWDWEEWKSEDAGDKRLAEDGGLVRVVEAWEYVFTRKYYDATGMNEINKRMLPVIRLSEMYYIRGEYYASLGDFGKAVAELEVVRNARGCTPGRISASSLDEFHDLILNDAKKEFWGEGQLFHFYKKYNVKPNKNTNFVLPLPRNESGI</sequence>
<dbReference type="InterPro" id="IPR033985">
    <property type="entry name" value="SusD-like_N"/>
</dbReference>
<feature type="signal peptide" evidence="6">
    <location>
        <begin position="1"/>
        <end position="22"/>
    </location>
</feature>
<evidence type="ECO:0000256" key="5">
    <source>
        <dbReference type="ARBA" id="ARBA00023237"/>
    </source>
</evidence>
<feature type="domain" description="SusD-like N-terminal" evidence="8">
    <location>
        <begin position="21"/>
        <end position="212"/>
    </location>
</feature>
<dbReference type="EMBL" id="JACOOH010000007">
    <property type="protein sequence ID" value="MBC5622579.1"/>
    <property type="molecule type" value="Genomic_DNA"/>
</dbReference>
<evidence type="ECO:0000259" key="7">
    <source>
        <dbReference type="Pfam" id="PF07980"/>
    </source>
</evidence>
<keyword evidence="10" id="KW-1185">Reference proteome</keyword>
<evidence type="ECO:0000256" key="6">
    <source>
        <dbReference type="SAM" id="SignalP"/>
    </source>
</evidence>
<accession>A0ABR7D429</accession>
<keyword evidence="4" id="KW-0472">Membrane</keyword>
<protein>
    <submittedName>
        <fullName evidence="9">RagB/SusD family nutrient uptake outer membrane protein</fullName>
    </submittedName>
</protein>
<evidence type="ECO:0000313" key="9">
    <source>
        <dbReference type="EMBL" id="MBC5622579.1"/>
    </source>
</evidence>
<dbReference type="PROSITE" id="PS51257">
    <property type="entry name" value="PROKAR_LIPOPROTEIN"/>
    <property type="match status" value="1"/>
</dbReference>
<evidence type="ECO:0000256" key="2">
    <source>
        <dbReference type="ARBA" id="ARBA00006275"/>
    </source>
</evidence>
<feature type="domain" description="RagB/SusD" evidence="7">
    <location>
        <begin position="352"/>
        <end position="455"/>
    </location>
</feature>
<comment type="caution">
    <text evidence="9">The sequence shown here is derived from an EMBL/GenBank/DDBJ whole genome shotgun (WGS) entry which is preliminary data.</text>
</comment>
<dbReference type="Gene3D" id="1.25.40.390">
    <property type="match status" value="2"/>
</dbReference>
<dbReference type="InterPro" id="IPR011990">
    <property type="entry name" value="TPR-like_helical_dom_sf"/>
</dbReference>
<proteinExistence type="inferred from homology"/>
<comment type="subcellular location">
    <subcellularLocation>
        <location evidence="1">Cell outer membrane</location>
    </subcellularLocation>
</comment>